<dbReference type="PROSITE" id="PS50093">
    <property type="entry name" value="PKD"/>
    <property type="match status" value="4"/>
</dbReference>
<dbReference type="InterPro" id="IPR035986">
    <property type="entry name" value="PKD_dom_sf"/>
</dbReference>
<organism evidence="2 3">
    <name type="scientific">Methanosarcina mazei</name>
    <name type="common">Methanosarcina frisia</name>
    <dbReference type="NCBI Taxonomy" id="2209"/>
    <lineage>
        <taxon>Archaea</taxon>
        <taxon>Methanobacteriati</taxon>
        <taxon>Methanobacteriota</taxon>
        <taxon>Stenosarchaea group</taxon>
        <taxon>Methanomicrobia</taxon>
        <taxon>Methanosarcinales</taxon>
        <taxon>Methanosarcinaceae</taxon>
        <taxon>Methanosarcina</taxon>
    </lineage>
</organism>
<dbReference type="InterPro" id="IPR000601">
    <property type="entry name" value="PKD_dom"/>
</dbReference>
<feature type="domain" description="PKD" evidence="1">
    <location>
        <begin position="612"/>
        <end position="694"/>
    </location>
</feature>
<dbReference type="InterPro" id="IPR013783">
    <property type="entry name" value="Ig-like_fold"/>
</dbReference>
<evidence type="ECO:0000313" key="3">
    <source>
        <dbReference type="Proteomes" id="UP000300067"/>
    </source>
</evidence>
<evidence type="ECO:0000313" key="2">
    <source>
        <dbReference type="EMBL" id="QCR15829.1"/>
    </source>
</evidence>
<dbReference type="Proteomes" id="UP000300067">
    <property type="component" value="Chromosome"/>
</dbReference>
<gene>
    <name evidence="2" type="ORF">DKM28_07015</name>
</gene>
<protein>
    <submittedName>
        <fullName evidence="2">Cell surface protein</fullName>
    </submittedName>
</protein>
<dbReference type="Pfam" id="PF18911">
    <property type="entry name" value="PKD_4"/>
    <property type="match status" value="4"/>
</dbReference>
<dbReference type="SUPFAM" id="SSF49299">
    <property type="entry name" value="PKD domain"/>
    <property type="match status" value="4"/>
</dbReference>
<name>A0A4P8R1D8_METMZ</name>
<dbReference type="AlphaFoldDB" id="A0A4P8R1D8"/>
<sequence length="694" mass="77240">MSYSGIGMWGREIISRYFSVLLVFVFLILISAIASAGQEIRITSYGESGFGPAIYNDKVVWMDGVYAGIIHMRDLSTGKEIQITNELGSLPVIYDDRIVFVDSSIGGEKICIYNTSADDKTQAITLNLKSEGWKRNLAIYGDRIVWQVSYSNGNFASIYAYNLSTQNKTQITATDSNIGKVDIYGNRVVWQDCRNYDETWQKYDIYMYDFLTSNETRITTSGSASSPKIYSDRIVYMDWRSGNYSIYLYNISTSVETQLATSESDHPISEFYGDRIVWEDYRNGNYDIYMYNLSTSTETQITNDKSDQLKPVISGDRIVWQDYRNTGPSDYHNYCEIYMYDFSNKSVLPFASFINNITSGYGNVPLTVLFTDTSSGGIPTSWYWDFGDGINSRHAQTATHTFAESGTYNVSLTVSNAEGSSTLKKLNCVIVTPPQAPVADFFSPNVESGYGESVSINETVLFIDNSTGSPTSWFWDFGDGATSAVQNPDHVYNEDGGYIVTLTVKNEVGTDTISKNCYVMVDNEGGNPIHPENFSSNVTSGIAPLTVQFITGDHAYGWDWNFGDGMYSDNRNPVHTYSKPGKYTVKLHSYDVGGQNMITKYHYITVTDPNVPLADFSANITSGPAPLVVLFTDTSTGPASTSWLWDFGDGINSKHAMNATHTFANPGVYNVTLTVTNKEGNNTIQKSDYINVTT</sequence>
<dbReference type="NCBIfam" id="TIGR04275">
    <property type="entry name" value="beta_prop_Msarc"/>
    <property type="match status" value="4"/>
</dbReference>
<feature type="domain" description="PKD" evidence="1">
    <location>
        <begin position="443"/>
        <end position="521"/>
    </location>
</feature>
<dbReference type="EMBL" id="CP029709">
    <property type="protein sequence ID" value="QCR15829.1"/>
    <property type="molecule type" value="Genomic_DNA"/>
</dbReference>
<dbReference type="PANTHER" id="PTHR36842">
    <property type="entry name" value="PROTEIN TOLB HOMOLOG"/>
    <property type="match status" value="1"/>
</dbReference>
<feature type="domain" description="PKD" evidence="1">
    <location>
        <begin position="362"/>
        <end position="422"/>
    </location>
</feature>
<dbReference type="CDD" id="cd00146">
    <property type="entry name" value="PKD"/>
    <property type="match status" value="4"/>
</dbReference>
<dbReference type="PANTHER" id="PTHR36842:SF1">
    <property type="entry name" value="PROTEIN TOLB"/>
    <property type="match status" value="1"/>
</dbReference>
<proteinExistence type="predicted"/>
<dbReference type="SMART" id="SM00089">
    <property type="entry name" value="PKD"/>
    <property type="match status" value="4"/>
</dbReference>
<accession>A0A4P8R1D8</accession>
<feature type="domain" description="PKD" evidence="1">
    <location>
        <begin position="551"/>
        <end position="611"/>
    </location>
</feature>
<reference evidence="2 3" key="1">
    <citation type="submission" date="2018-05" db="EMBL/GenBank/DDBJ databases">
        <title>Methanosarcina gilichinskyana sp. nov., a novel methanogenic archaeon isolated from Holocene permafrost, North East Russia.</title>
        <authorList>
            <person name="Oshurkova V."/>
            <person name="Meer M."/>
            <person name="Bochkareva O."/>
            <person name="Shcherbakova V."/>
        </authorList>
    </citation>
    <scope>NUCLEOTIDE SEQUENCE [LARGE SCALE GENOMIC DNA]</scope>
    <source>
        <strain evidence="2 3">JL01</strain>
    </source>
</reference>
<dbReference type="Gene3D" id="2.120.10.30">
    <property type="entry name" value="TolB, C-terminal domain"/>
    <property type="match status" value="1"/>
</dbReference>
<dbReference type="InterPro" id="IPR011042">
    <property type="entry name" value="6-blade_b-propeller_TolB-like"/>
</dbReference>
<dbReference type="Gene3D" id="2.60.40.10">
    <property type="entry name" value="Immunoglobulins"/>
    <property type="match status" value="4"/>
</dbReference>
<dbReference type="SUPFAM" id="SSF69304">
    <property type="entry name" value="Tricorn protease N-terminal domain"/>
    <property type="match status" value="1"/>
</dbReference>
<dbReference type="InterPro" id="IPR027618">
    <property type="entry name" value="Beta_prop_Msarc"/>
</dbReference>
<evidence type="ECO:0000259" key="1">
    <source>
        <dbReference type="PROSITE" id="PS50093"/>
    </source>
</evidence>
<dbReference type="InterPro" id="IPR022409">
    <property type="entry name" value="PKD/Chitinase_dom"/>
</dbReference>
<dbReference type="FunFam" id="2.60.40.10:FF:000270">
    <property type="entry name" value="Cell surface protein"/>
    <property type="match status" value="3"/>
</dbReference>